<dbReference type="AlphaFoldDB" id="A0A803QIG6"/>
<accession>A0A803QIG6</accession>
<dbReference type="Gramene" id="evm.model.10.1106">
    <property type="protein sequence ID" value="cds.evm.model.10.1106"/>
    <property type="gene ID" value="evm.TU.10.1106"/>
</dbReference>
<reference evidence="1" key="1">
    <citation type="submission" date="2021-03" db="UniProtKB">
        <authorList>
            <consortium name="EnsemblPlants"/>
        </authorList>
    </citation>
    <scope>IDENTIFICATION</scope>
</reference>
<dbReference type="Proteomes" id="UP000596661">
    <property type="component" value="Unassembled WGS sequence"/>
</dbReference>
<evidence type="ECO:0000313" key="2">
    <source>
        <dbReference type="Proteomes" id="UP000596661"/>
    </source>
</evidence>
<dbReference type="EnsemblPlants" id="evm.model.10.1106">
    <property type="protein sequence ID" value="cds.evm.model.10.1106"/>
    <property type="gene ID" value="evm.TU.10.1106"/>
</dbReference>
<keyword evidence="2" id="KW-1185">Reference proteome</keyword>
<dbReference type="EMBL" id="UZAU01000818">
    <property type="status" value="NOT_ANNOTATED_CDS"/>
    <property type="molecule type" value="Genomic_DNA"/>
</dbReference>
<organism evidence="1 2">
    <name type="scientific">Cannabis sativa</name>
    <name type="common">Hemp</name>
    <name type="synonym">Marijuana</name>
    <dbReference type="NCBI Taxonomy" id="3483"/>
    <lineage>
        <taxon>Eukaryota</taxon>
        <taxon>Viridiplantae</taxon>
        <taxon>Streptophyta</taxon>
        <taxon>Embryophyta</taxon>
        <taxon>Tracheophyta</taxon>
        <taxon>Spermatophyta</taxon>
        <taxon>Magnoliopsida</taxon>
        <taxon>eudicotyledons</taxon>
        <taxon>Gunneridae</taxon>
        <taxon>Pentapetalae</taxon>
        <taxon>rosids</taxon>
        <taxon>fabids</taxon>
        <taxon>Rosales</taxon>
        <taxon>Cannabaceae</taxon>
        <taxon>Cannabis</taxon>
    </lineage>
</organism>
<name>A0A803QIG6_CANSA</name>
<evidence type="ECO:0000313" key="1">
    <source>
        <dbReference type="EnsemblPlants" id="cds.evm.model.10.1106"/>
    </source>
</evidence>
<evidence type="ECO:0008006" key="3">
    <source>
        <dbReference type="Google" id="ProtNLM"/>
    </source>
</evidence>
<protein>
    <recommendedName>
        <fullName evidence="3">Reverse transcriptase domain-containing protein</fullName>
    </recommendedName>
</protein>
<sequence>MAKSIYYYRPSERFVYPWSYQICAGYGDCVKRSFLRLNINVGGFVKSMLKRARAAQDDFAVVPVLTPQSETRLEKILINGCFSEVFHPTRGIRQGDLLSPYLFFLVVEGLLATIRVKESKSESLGLSICRNALVISYLLFADDNIILFPINAHSSTSIRDILQTYNELLAREVPQQQNTTSTPTLPGQYRLNVDAALDSQRQSTGLGAIVTDWNRNTIAGQGQGPIGRADQLEPMHMKGDHEMGRVHATIIEMIKGAEGQNVICPIPFLQCRDGALVKWHPLERAVSDLVDVPSDEVILGIPTNF</sequence>
<proteinExistence type="predicted"/>